<feature type="compositionally biased region" description="Basic and acidic residues" evidence="1">
    <location>
        <begin position="294"/>
        <end position="303"/>
    </location>
</feature>
<dbReference type="Pfam" id="PF00561">
    <property type="entry name" value="Abhydrolase_1"/>
    <property type="match status" value="1"/>
</dbReference>
<dbReference type="Proteomes" id="UP000624709">
    <property type="component" value="Unassembled WGS sequence"/>
</dbReference>
<evidence type="ECO:0000313" key="4">
    <source>
        <dbReference type="Proteomes" id="UP000624709"/>
    </source>
</evidence>
<dbReference type="GO" id="GO:0016787">
    <property type="term" value="F:hydrolase activity"/>
    <property type="evidence" value="ECO:0007669"/>
    <property type="project" value="UniProtKB-KW"/>
</dbReference>
<protein>
    <submittedName>
        <fullName evidence="3">Hydrolase</fullName>
    </submittedName>
</protein>
<feature type="region of interest" description="Disordered" evidence="1">
    <location>
        <begin position="263"/>
        <end position="303"/>
    </location>
</feature>
<dbReference type="PANTHER" id="PTHR43798">
    <property type="entry name" value="MONOACYLGLYCEROL LIPASE"/>
    <property type="match status" value="1"/>
</dbReference>
<evidence type="ECO:0000313" key="3">
    <source>
        <dbReference type="EMBL" id="GIE65913.1"/>
    </source>
</evidence>
<comment type="caution">
    <text evidence="3">The sequence shown here is derived from an EMBL/GenBank/DDBJ whole genome shotgun (WGS) entry which is preliminary data.</text>
</comment>
<dbReference type="Gene3D" id="3.40.50.1820">
    <property type="entry name" value="alpha/beta hydrolase"/>
    <property type="match status" value="1"/>
</dbReference>
<dbReference type="InterPro" id="IPR029058">
    <property type="entry name" value="AB_hydrolase_fold"/>
</dbReference>
<gene>
    <name evidence="3" type="ORF">Apa02nite_020210</name>
</gene>
<reference evidence="3 4" key="1">
    <citation type="submission" date="2021-01" db="EMBL/GenBank/DDBJ databases">
        <title>Whole genome shotgun sequence of Actinoplanes palleronii NBRC 14916.</title>
        <authorList>
            <person name="Komaki H."/>
            <person name="Tamura T."/>
        </authorList>
    </citation>
    <scope>NUCLEOTIDE SEQUENCE [LARGE SCALE GENOMIC DNA]</scope>
    <source>
        <strain evidence="3 4">NBRC 14916</strain>
    </source>
</reference>
<dbReference type="InterPro" id="IPR000073">
    <property type="entry name" value="AB_hydrolase_1"/>
</dbReference>
<accession>A0ABQ4B5I2</accession>
<dbReference type="SUPFAM" id="SSF53474">
    <property type="entry name" value="alpha/beta-Hydrolases"/>
    <property type="match status" value="1"/>
</dbReference>
<dbReference type="InterPro" id="IPR050266">
    <property type="entry name" value="AB_hydrolase_sf"/>
</dbReference>
<keyword evidence="3" id="KW-0378">Hydrolase</keyword>
<evidence type="ECO:0000259" key="2">
    <source>
        <dbReference type="Pfam" id="PF00561"/>
    </source>
</evidence>
<feature type="domain" description="AB hydrolase-1" evidence="2">
    <location>
        <begin position="3"/>
        <end position="241"/>
    </location>
</feature>
<dbReference type="PANTHER" id="PTHR43798:SF33">
    <property type="entry name" value="HYDROLASE, PUTATIVE (AFU_ORTHOLOGUE AFUA_2G14860)-RELATED"/>
    <property type="match status" value="1"/>
</dbReference>
<proteinExistence type="predicted"/>
<evidence type="ECO:0000256" key="1">
    <source>
        <dbReference type="SAM" id="MobiDB-lite"/>
    </source>
</evidence>
<dbReference type="EMBL" id="BOMS01000026">
    <property type="protein sequence ID" value="GIE65913.1"/>
    <property type="molecule type" value="Genomic_DNA"/>
</dbReference>
<sequence>MCVVHPGGPGLLADYLRMPLLERDLTMVYLEPVGTGASGGLPRGGRYDLDTYADHLDAVVAEFSSEPVFVLGHGHGGFVAQRYAMRNPSRVAGLILYATSPVADGHTRTAARERLGRFAWANADRADPEAMIAAYDRPADRSVHETTARLWGILPAFFADYWRRRLEFAPLLGALPCWPRPAAEFDFRAELSAITAPTMVIWGKHDFEFGDEAAQLLRSGIPDAYAAGFRESGHFAHIEEAERFSYVVMEFARRVSDGASGEFVRPGRVKGQPATYASAAPDATPPGRMGPAERLARDHSGSW</sequence>
<keyword evidence="4" id="KW-1185">Reference proteome</keyword>
<name>A0ABQ4B5I2_9ACTN</name>
<organism evidence="3 4">
    <name type="scientific">Actinoplanes palleronii</name>
    <dbReference type="NCBI Taxonomy" id="113570"/>
    <lineage>
        <taxon>Bacteria</taxon>
        <taxon>Bacillati</taxon>
        <taxon>Actinomycetota</taxon>
        <taxon>Actinomycetes</taxon>
        <taxon>Micromonosporales</taxon>
        <taxon>Micromonosporaceae</taxon>
        <taxon>Actinoplanes</taxon>
    </lineage>
</organism>